<dbReference type="SUPFAM" id="SSF56219">
    <property type="entry name" value="DNase I-like"/>
    <property type="match status" value="1"/>
</dbReference>
<evidence type="ECO:0000256" key="2">
    <source>
        <dbReference type="ARBA" id="ARBA00007092"/>
    </source>
</evidence>
<feature type="site" description="Interaction with DNA substrate" evidence="8">
    <location>
        <position position="335"/>
    </location>
</feature>
<dbReference type="InterPro" id="IPR005135">
    <property type="entry name" value="Endo/exonuclease/phosphatase"/>
</dbReference>
<dbReference type="NCBIfam" id="TIGR00633">
    <property type="entry name" value="xth"/>
    <property type="match status" value="1"/>
</dbReference>
<dbReference type="GO" id="GO:0008081">
    <property type="term" value="F:phosphoric diester hydrolase activity"/>
    <property type="evidence" value="ECO:0007669"/>
    <property type="project" value="TreeGrafter"/>
</dbReference>
<protein>
    <recommendedName>
        <fullName evidence="9">DNA repair nuclease/redox regulator APEX1</fullName>
        <shortName evidence="9">APEN</shortName>
        <shortName evidence="9">REF-1</shortName>
        <ecNumber evidence="9">3.1.11.2</ecNumber>
        <ecNumber evidence="9">3.1.21.-</ecNumber>
    </recommendedName>
    <alternativeName>
        <fullName evidence="9">APEX nuclease</fullName>
    </alternativeName>
    <alternativeName>
        <fullName evidence="9">Apurinic-apyrimidinic endonuclease 1</fullName>
    </alternativeName>
    <alternativeName>
        <fullName evidence="9">Redox factor-1</fullName>
    </alternativeName>
    <component>
        <recommendedName>
            <fullName evidence="9">DNA repair nuclease/redox regulator APEX1, mitochondrial</fullName>
        </recommendedName>
    </component>
</protein>
<dbReference type="NCBIfam" id="TIGR00195">
    <property type="entry name" value="exoDNase_III"/>
    <property type="match status" value="1"/>
</dbReference>
<dbReference type="Gene3D" id="3.60.10.10">
    <property type="entry name" value="Endonuclease/exonuclease/phosphatase"/>
    <property type="match status" value="1"/>
</dbReference>
<keyword evidence="3 7" id="KW-0479">Metal-binding</keyword>
<feature type="binding site" evidence="7">
    <location>
        <position position="334"/>
    </location>
    <ligand>
        <name>Mg(2+)</name>
        <dbReference type="ChEBI" id="CHEBI:18420"/>
        <label>1</label>
    </ligand>
</feature>
<feature type="site" description="Important for catalytic activity" evidence="8">
    <location>
        <position position="308"/>
    </location>
</feature>
<name>A0A4P9WJE9_9FUNG</name>
<dbReference type="PANTHER" id="PTHR22748:SF6">
    <property type="entry name" value="DNA-(APURINIC OR APYRIMIDINIC SITE) ENDONUCLEASE"/>
    <property type="match status" value="1"/>
</dbReference>
<evidence type="ECO:0000256" key="5">
    <source>
        <dbReference type="ARBA" id="ARBA00022842"/>
    </source>
</evidence>
<evidence type="ECO:0000256" key="7">
    <source>
        <dbReference type="PIRSR" id="PIRSR604808-2"/>
    </source>
</evidence>
<keyword evidence="4" id="KW-0378">Hydrolase</keyword>
<evidence type="ECO:0000256" key="3">
    <source>
        <dbReference type="ARBA" id="ARBA00022723"/>
    </source>
</evidence>
<evidence type="ECO:0000256" key="1">
    <source>
        <dbReference type="ARBA" id="ARBA00001936"/>
    </source>
</evidence>
<accession>A0A4P9WJE9</accession>
<dbReference type="Proteomes" id="UP000269721">
    <property type="component" value="Unassembled WGS sequence"/>
</dbReference>
<keyword evidence="5 7" id="KW-0460">Magnesium</keyword>
<feature type="site" description="Transition state stabilizer" evidence="8">
    <location>
        <position position="236"/>
    </location>
</feature>
<comment type="similarity">
    <text evidence="2 9">Belongs to the DNA repair enzymes AP/ExoA family.</text>
</comment>
<dbReference type="GO" id="GO:0005634">
    <property type="term" value="C:nucleus"/>
    <property type="evidence" value="ECO:0007669"/>
    <property type="project" value="TreeGrafter"/>
</dbReference>
<feature type="binding site" evidence="7">
    <location>
        <position position="89"/>
    </location>
    <ligand>
        <name>Mg(2+)</name>
        <dbReference type="ChEBI" id="CHEBI:18420"/>
        <label>1</label>
    </ligand>
</feature>
<keyword evidence="12" id="KW-0456">Lyase</keyword>
<dbReference type="PANTHER" id="PTHR22748">
    <property type="entry name" value="AP ENDONUCLEASE"/>
    <property type="match status" value="1"/>
</dbReference>
<evidence type="ECO:0000259" key="11">
    <source>
        <dbReference type="Pfam" id="PF03372"/>
    </source>
</evidence>
<dbReference type="GO" id="GO:0003906">
    <property type="term" value="F:DNA-(apurinic or apyrimidinic site) endonuclease activity"/>
    <property type="evidence" value="ECO:0007669"/>
    <property type="project" value="TreeGrafter"/>
</dbReference>
<dbReference type="PROSITE" id="PS00728">
    <property type="entry name" value="AP_NUCLEASE_F1_3"/>
    <property type="match status" value="1"/>
</dbReference>
<evidence type="ECO:0000256" key="4">
    <source>
        <dbReference type="ARBA" id="ARBA00022801"/>
    </source>
</evidence>
<dbReference type="GO" id="GO:0008311">
    <property type="term" value="F:double-stranded DNA 3'-5' DNA exonuclease activity"/>
    <property type="evidence" value="ECO:0007669"/>
    <property type="project" value="UniProtKB-EC"/>
</dbReference>
<dbReference type="GO" id="GO:0006284">
    <property type="term" value="P:base-excision repair"/>
    <property type="evidence" value="ECO:0007669"/>
    <property type="project" value="TreeGrafter"/>
</dbReference>
<dbReference type="OrthoDB" id="498125at2759"/>
<keyword evidence="13" id="KW-1185">Reference proteome</keyword>
<feature type="binding site" evidence="7">
    <location>
        <position position="117"/>
    </location>
    <ligand>
        <name>Mg(2+)</name>
        <dbReference type="ChEBI" id="CHEBI:18420"/>
        <label>1</label>
    </ligand>
</feature>
<keyword evidence="9" id="KW-0227">DNA damage</keyword>
<keyword evidence="9" id="KW-0234">DNA repair</keyword>
<evidence type="ECO:0000256" key="10">
    <source>
        <dbReference type="SAM" id="MobiDB-lite"/>
    </source>
</evidence>
<feature type="binding site" evidence="7">
    <location>
        <position position="335"/>
    </location>
    <ligand>
        <name>Mg(2+)</name>
        <dbReference type="ChEBI" id="CHEBI:18420"/>
        <label>1</label>
    </ligand>
</feature>
<evidence type="ECO:0000256" key="9">
    <source>
        <dbReference type="RuleBase" id="RU362131"/>
    </source>
</evidence>
<evidence type="ECO:0000256" key="6">
    <source>
        <dbReference type="PIRSR" id="PIRSR604808-1"/>
    </source>
</evidence>
<gene>
    <name evidence="12" type="ORF">BDK51DRAFT_21392</name>
</gene>
<dbReference type="InterPro" id="IPR036691">
    <property type="entry name" value="Endo/exonu/phosph_ase_sf"/>
</dbReference>
<feature type="binding site" evidence="7">
    <location>
        <position position="236"/>
    </location>
    <ligand>
        <name>Mg(2+)</name>
        <dbReference type="ChEBI" id="CHEBI:18420"/>
        <label>1</label>
    </ligand>
</feature>
<dbReference type="PROSITE" id="PS00727">
    <property type="entry name" value="AP_NUCLEASE_F1_2"/>
    <property type="match status" value="1"/>
</dbReference>
<sequence>MPRPKRKQTQTLAATAALPPAKPPKRAKKTPPSPPPPALLAAPDNDLVPVPRFPDKLGSPSDAPANTTFPDKLEFPASPPGTDKIVSWNVAGIAASTKKGFLKYITAEDADIICLQETKLNGEPDDNTWVPLATWPYQYWSHCTAKKGYSGTAVVSKIKPLDVGYGMPEKTGLDFDNEGRLIWLEFETYYLVASYVPNAGNGLVRLTEKMTYNSKLEAYIRKLQEKKPVIWAGDLNVAHKEIDLARPKTNHKTAGFTPEERADFDRILSTKPNFIDSYRHFHPDVVDRYTYYGYRFNCRSKNLGWRLDYFVVSESLLPKIEASEIRSQVYGASDHVPIMLLVKK</sequence>
<comment type="cofactor">
    <cofactor evidence="1">
        <name>Mn(2+)</name>
        <dbReference type="ChEBI" id="CHEBI:29035"/>
    </cofactor>
</comment>
<dbReference type="GO" id="GO:0003677">
    <property type="term" value="F:DNA binding"/>
    <property type="evidence" value="ECO:0007669"/>
    <property type="project" value="InterPro"/>
</dbReference>
<dbReference type="Pfam" id="PF03372">
    <property type="entry name" value="Exo_endo_phos"/>
    <property type="match status" value="1"/>
</dbReference>
<dbReference type="InterPro" id="IPR020848">
    <property type="entry name" value="AP_endonuclease_F1_CS"/>
</dbReference>
<feature type="active site" description="Proton donor/acceptor" evidence="6">
    <location>
        <position position="234"/>
    </location>
</feature>
<dbReference type="PROSITE" id="PS51435">
    <property type="entry name" value="AP_NUCLEASE_F1_4"/>
    <property type="match status" value="1"/>
</dbReference>
<dbReference type="PROSITE" id="PS00726">
    <property type="entry name" value="AP_NUCLEASE_F1_1"/>
    <property type="match status" value="1"/>
</dbReference>
<organism evidence="12 13">
    <name type="scientific">Blyttiomyces helicus</name>
    <dbReference type="NCBI Taxonomy" id="388810"/>
    <lineage>
        <taxon>Eukaryota</taxon>
        <taxon>Fungi</taxon>
        <taxon>Fungi incertae sedis</taxon>
        <taxon>Chytridiomycota</taxon>
        <taxon>Chytridiomycota incertae sedis</taxon>
        <taxon>Chytridiomycetes</taxon>
        <taxon>Chytridiomycetes incertae sedis</taxon>
        <taxon>Blyttiomyces</taxon>
    </lineage>
</organism>
<proteinExistence type="inferred from homology"/>
<dbReference type="InterPro" id="IPR004808">
    <property type="entry name" value="AP_endonuc_1"/>
</dbReference>
<dbReference type="EC" id="3.1.21.-" evidence="9"/>
<feature type="binding site" evidence="7">
    <location>
        <position position="234"/>
    </location>
    <ligand>
        <name>Mg(2+)</name>
        <dbReference type="ChEBI" id="CHEBI:18420"/>
        <label>1</label>
    </ligand>
</feature>
<evidence type="ECO:0000313" key="13">
    <source>
        <dbReference type="Proteomes" id="UP000269721"/>
    </source>
</evidence>
<reference evidence="13" key="1">
    <citation type="journal article" date="2018" name="Nat. Microbiol.">
        <title>Leveraging single-cell genomics to expand the fungal tree of life.</title>
        <authorList>
            <person name="Ahrendt S.R."/>
            <person name="Quandt C.A."/>
            <person name="Ciobanu D."/>
            <person name="Clum A."/>
            <person name="Salamov A."/>
            <person name="Andreopoulos B."/>
            <person name="Cheng J.F."/>
            <person name="Woyke T."/>
            <person name="Pelin A."/>
            <person name="Henrissat B."/>
            <person name="Reynolds N.K."/>
            <person name="Benny G.L."/>
            <person name="Smith M.E."/>
            <person name="James T.Y."/>
            <person name="Grigoriev I.V."/>
        </authorList>
    </citation>
    <scope>NUCLEOTIDE SEQUENCE [LARGE SCALE GENOMIC DNA]</scope>
</reference>
<dbReference type="InterPro" id="IPR020847">
    <property type="entry name" value="AP_endonuclease_F1_BS"/>
</dbReference>
<comment type="cofactor">
    <cofactor evidence="7 9">
        <name>Mg(2+)</name>
        <dbReference type="ChEBI" id="CHEBI:18420"/>
    </cofactor>
    <cofactor evidence="7 9">
        <name>Mn(2+)</name>
        <dbReference type="ChEBI" id="CHEBI:29035"/>
    </cofactor>
    <text evidence="7 9">Probably binds two magnesium or manganese ions per subunit.</text>
</comment>
<evidence type="ECO:0000313" key="12">
    <source>
        <dbReference type="EMBL" id="RKO91618.1"/>
    </source>
</evidence>
<dbReference type="GO" id="GO:0046872">
    <property type="term" value="F:metal ion binding"/>
    <property type="evidence" value="ECO:0007669"/>
    <property type="project" value="UniProtKB-KW"/>
</dbReference>
<evidence type="ECO:0000256" key="8">
    <source>
        <dbReference type="PIRSR" id="PIRSR604808-3"/>
    </source>
</evidence>
<feature type="domain" description="Endonuclease/exonuclease/phosphatase" evidence="11">
    <location>
        <begin position="86"/>
        <end position="335"/>
    </location>
</feature>
<feature type="active site" description="Proton acceptor" evidence="6">
    <location>
        <position position="335"/>
    </location>
</feature>
<feature type="region of interest" description="Disordered" evidence="10">
    <location>
        <begin position="1"/>
        <end position="70"/>
    </location>
</feature>
<feature type="compositionally biased region" description="Low complexity" evidence="10">
    <location>
        <begin position="9"/>
        <end position="19"/>
    </location>
</feature>
<dbReference type="AlphaFoldDB" id="A0A4P9WJE9"/>
<dbReference type="EC" id="3.1.11.2" evidence="9"/>
<dbReference type="EMBL" id="KZ994983">
    <property type="protein sequence ID" value="RKO91618.1"/>
    <property type="molecule type" value="Genomic_DNA"/>
</dbReference>
<dbReference type="GO" id="GO:0016829">
    <property type="term" value="F:lyase activity"/>
    <property type="evidence" value="ECO:0007669"/>
    <property type="project" value="UniProtKB-KW"/>
</dbReference>
<keyword evidence="7" id="KW-0464">Manganese</keyword>
<feature type="active site" evidence="6">
    <location>
        <position position="195"/>
    </location>
</feature>
<dbReference type="CDD" id="cd09087">
    <property type="entry name" value="Ape1-like_AP-endo"/>
    <property type="match status" value="1"/>
</dbReference>